<protein>
    <submittedName>
        <fullName evidence="2">DUF4381 family protein</fullName>
    </submittedName>
</protein>
<gene>
    <name evidence="2" type="ORF">Q3O60_09430</name>
</gene>
<evidence type="ECO:0000313" key="2">
    <source>
        <dbReference type="EMBL" id="MDP4536407.1"/>
    </source>
</evidence>
<keyword evidence="1" id="KW-1133">Transmembrane helix</keyword>
<proteinExistence type="predicted"/>
<accession>A0ABT9GZC4</accession>
<organism evidence="2 3">
    <name type="scientific">Alkalimonas collagenimarina</name>
    <dbReference type="NCBI Taxonomy" id="400390"/>
    <lineage>
        <taxon>Bacteria</taxon>
        <taxon>Pseudomonadati</taxon>
        <taxon>Pseudomonadota</taxon>
        <taxon>Gammaproteobacteria</taxon>
        <taxon>Alkalimonas</taxon>
    </lineage>
</organism>
<reference evidence="2 3" key="1">
    <citation type="submission" date="2023-08" db="EMBL/GenBank/DDBJ databases">
        <authorList>
            <person name="Joshi A."/>
            <person name="Thite S."/>
        </authorList>
    </citation>
    <scope>NUCLEOTIDE SEQUENCE [LARGE SCALE GENOMIC DNA]</scope>
    <source>
        <strain evidence="2 3">AC40</strain>
    </source>
</reference>
<dbReference type="Pfam" id="PF14316">
    <property type="entry name" value="DUF4381"/>
    <property type="match status" value="1"/>
</dbReference>
<dbReference type="RefSeq" id="WP_305893672.1">
    <property type="nucleotide sequence ID" value="NZ_JAUZVZ010000011.1"/>
</dbReference>
<dbReference type="InterPro" id="IPR025489">
    <property type="entry name" value="DUF4381"/>
</dbReference>
<evidence type="ECO:0000256" key="1">
    <source>
        <dbReference type="SAM" id="Phobius"/>
    </source>
</evidence>
<dbReference type="Proteomes" id="UP001231616">
    <property type="component" value="Unassembled WGS sequence"/>
</dbReference>
<feature type="transmembrane region" description="Helical" evidence="1">
    <location>
        <begin position="34"/>
        <end position="54"/>
    </location>
</feature>
<evidence type="ECO:0000313" key="3">
    <source>
        <dbReference type="Proteomes" id="UP001231616"/>
    </source>
</evidence>
<keyword evidence="1" id="KW-0472">Membrane</keyword>
<sequence length="171" mass="19475">MTNTPAEQAQLTHQAELADIVEVSELPFTGIAPGWWVLAVLVLLLLAALGYWLYQRRQRSKYNQALQEARQALNSIDIQQPDAAQQINILLKRLVRHYSPNSALLSCPLPVWQEFLQQQQPRLLLPNLTVLLYQAEADPQQTATFADFAKAWLQPYDARKLANSIKEYTHA</sequence>
<name>A0ABT9GZC4_9GAMM</name>
<keyword evidence="1" id="KW-0812">Transmembrane</keyword>
<dbReference type="EMBL" id="JAUZVZ010000011">
    <property type="protein sequence ID" value="MDP4536407.1"/>
    <property type="molecule type" value="Genomic_DNA"/>
</dbReference>
<keyword evidence="3" id="KW-1185">Reference proteome</keyword>
<comment type="caution">
    <text evidence="2">The sequence shown here is derived from an EMBL/GenBank/DDBJ whole genome shotgun (WGS) entry which is preliminary data.</text>
</comment>